<dbReference type="Pfam" id="PF01974">
    <property type="entry name" value="tRNA_int_endo"/>
    <property type="match status" value="2"/>
</dbReference>
<protein>
    <recommendedName>
        <fullName evidence="4">tRNA-splicing endonuclease</fullName>
        <ecNumber evidence="4">4.6.1.16</ecNumber>
    </recommendedName>
    <alternativeName>
        <fullName evidence="4">tRNA-intron endonuclease</fullName>
    </alternativeName>
</protein>
<evidence type="ECO:0000259" key="6">
    <source>
        <dbReference type="Pfam" id="PF02778"/>
    </source>
</evidence>
<dbReference type="EC" id="4.6.1.16" evidence="4"/>
<comment type="caution">
    <text evidence="7">The sequence shown here is derived from an EMBL/GenBank/DDBJ whole genome shotgun (WGS) entry which is preliminary data.</text>
</comment>
<dbReference type="GO" id="GO:0000213">
    <property type="term" value="F:tRNA-intron lyase activity"/>
    <property type="evidence" value="ECO:0007669"/>
    <property type="project" value="UniProtKB-UniRule"/>
</dbReference>
<dbReference type="Gene3D" id="3.40.1350.10">
    <property type="match status" value="1"/>
</dbReference>
<dbReference type="AlphaFoldDB" id="A0A0N8KQQ3"/>
<dbReference type="HAMAP" id="MF_01834">
    <property type="entry name" value="EndA_long"/>
    <property type="match status" value="1"/>
</dbReference>
<evidence type="ECO:0000313" key="8">
    <source>
        <dbReference type="Proteomes" id="UP000050360"/>
    </source>
</evidence>
<comment type="subunit">
    <text evidence="4">Homodimer.</text>
</comment>
<dbReference type="InterPro" id="IPR011856">
    <property type="entry name" value="tRNA_endonuc-like_dom_sf"/>
</dbReference>
<feature type="domain" description="tRNA intron endonuclease N-terminal" evidence="6">
    <location>
        <begin position="183"/>
        <end position="247"/>
    </location>
</feature>
<comment type="function">
    <text evidence="4">Endonuclease that removes tRNA introns. Cleaves pre-tRNA at the 5' and 3' splice sites to release the intron. The products are an intron and two tRNA half-molecules bearing 2',3' cyclic phosphate and 5'-OH termini. Recognizes a pseudosymmetric substrate in which 2 bulged loops of 3 bases are separated by a stem of 4 bp.</text>
</comment>
<evidence type="ECO:0000256" key="2">
    <source>
        <dbReference type="ARBA" id="ARBA00023239"/>
    </source>
</evidence>
<keyword evidence="2 4" id="KW-0456">Lyase</keyword>
<gene>
    <name evidence="4" type="primary">endA</name>
    <name evidence="7" type="ORF">MPEBLZ_02673</name>
</gene>
<dbReference type="CDD" id="cd22363">
    <property type="entry name" value="tRNA-intron_lyase_C"/>
    <property type="match status" value="2"/>
</dbReference>
<dbReference type="PANTHER" id="PTHR21227">
    <property type="entry name" value="TRNA-SPLICING ENDONUCLEASE SUBUNIT SEN2"/>
    <property type="match status" value="1"/>
</dbReference>
<keyword evidence="7" id="KW-0540">Nuclease</keyword>
<dbReference type="SUPFAM" id="SSF55267">
    <property type="entry name" value="tRNA-intron endonuclease N-terminal domain-like"/>
    <property type="match status" value="2"/>
</dbReference>
<comment type="catalytic activity">
    <reaction evidence="4">
        <text>pretRNA = a 3'-half-tRNA molecule with a 5'-OH end + a 5'-half-tRNA molecule with a 2',3'-cyclic phosphate end + an intron with a 2',3'-cyclic phosphate and a 5'-hydroxyl terminus.</text>
        <dbReference type="EC" id="4.6.1.16"/>
    </reaction>
</comment>
<dbReference type="Pfam" id="PF02778">
    <property type="entry name" value="tRNA_int_endo_N"/>
    <property type="match status" value="2"/>
</dbReference>
<dbReference type="InterPro" id="IPR023516">
    <property type="entry name" value="tRNA_splic_arch_long"/>
</dbReference>
<dbReference type="Gene3D" id="3.40.1170.20">
    <property type="entry name" value="tRNA intron endonuclease, N-terminal domain"/>
    <property type="match status" value="1"/>
</dbReference>
<reference evidence="7 8" key="1">
    <citation type="submission" date="2015-09" db="EMBL/GenBank/DDBJ databases">
        <title>A metagenomics-based metabolic model of nitrate-dependent anaerobic oxidation of methane by Methanoperedens-like archaea.</title>
        <authorList>
            <person name="Arshad A."/>
            <person name="Speth D.R."/>
            <person name="De Graaf R.M."/>
            <person name="Op Den Camp H.J."/>
            <person name="Jetten M.S."/>
            <person name="Welte C.U."/>
        </authorList>
    </citation>
    <scope>NUCLEOTIDE SEQUENCE [LARGE SCALE GENOMIC DNA]</scope>
</reference>
<evidence type="ECO:0000256" key="4">
    <source>
        <dbReference type="HAMAP-Rule" id="MF_01834"/>
    </source>
</evidence>
<dbReference type="GO" id="GO:0003676">
    <property type="term" value="F:nucleic acid binding"/>
    <property type="evidence" value="ECO:0007669"/>
    <property type="project" value="InterPro"/>
</dbReference>
<feature type="domain" description="tRNA intron endonuclease catalytic" evidence="5">
    <location>
        <begin position="77"/>
        <end position="160"/>
    </location>
</feature>
<dbReference type="PANTHER" id="PTHR21227:SF0">
    <property type="entry name" value="TRNA-SPLICING ENDONUCLEASE SUBUNIT SEN2"/>
    <property type="match status" value="1"/>
</dbReference>
<feature type="active site" evidence="4">
    <location>
        <position position="345"/>
    </location>
</feature>
<feature type="active site" evidence="4">
    <location>
        <position position="288"/>
    </location>
</feature>
<dbReference type="Gene3D" id="3.40.1350.150">
    <property type="match status" value="1"/>
</dbReference>
<dbReference type="GO" id="GO:0005737">
    <property type="term" value="C:cytoplasm"/>
    <property type="evidence" value="ECO:0007669"/>
    <property type="project" value="TreeGrafter"/>
</dbReference>
<keyword evidence="1 4" id="KW-0819">tRNA processing</keyword>
<comment type="similarity">
    <text evidence="4">Belongs to the tRNA-intron endonuclease family. Archaeal long subfamily.</text>
</comment>
<evidence type="ECO:0000256" key="1">
    <source>
        <dbReference type="ARBA" id="ARBA00022694"/>
    </source>
</evidence>
<keyword evidence="7" id="KW-0255">Endonuclease</keyword>
<feature type="active site" evidence="4">
    <location>
        <position position="314"/>
    </location>
</feature>
<feature type="domain" description="tRNA intron endonuclease N-terminal" evidence="6">
    <location>
        <begin position="4"/>
        <end position="67"/>
    </location>
</feature>
<keyword evidence="7" id="KW-0378">Hydrolase</keyword>
<sequence>MTLKGKLTGDNVLLEKNAIEELHNKSYYGRPKGDNLEVSLTETAFLIYMGKIKVEFGGKEIGFEDFFLKASSLLKNFELFYIVYKDMRERGYYVQPGVTGFRVYPRGGHPGKTPAEFFMFVTSERIPLLLSQLRTHLGTVENLKKRLVLAIVDEESDITYYEVKKITPTGTYELKLGKKLSTAILLEDRVIVWNPDASLALQKDGFFGKPMDEGHLQLSLIESCYLLKKGILDIENRNKELLDFDSFSKSASGIESNFMVKYSVYEKLRNEGLVPKTGFKFGTHFRVYKNIKKIENTENIEDIKKTDDMIKLPHSDYLVHAIEEDHVFSLQQLSRAVRLANSVRKEMIFGTVDSHVDFFMIGRMRL</sequence>
<dbReference type="GO" id="GO:0006388">
    <property type="term" value="P:tRNA splicing, via endonucleolytic cleavage and ligation"/>
    <property type="evidence" value="ECO:0007669"/>
    <property type="project" value="UniProtKB-UniRule"/>
</dbReference>
<dbReference type="InterPro" id="IPR006678">
    <property type="entry name" value="tRNA_intron_Endonuc_N"/>
</dbReference>
<proteinExistence type="inferred from homology"/>
<dbReference type="InterPro" id="IPR006677">
    <property type="entry name" value="tRNA_intron_Endonuc_cat-like"/>
</dbReference>
<dbReference type="PATRIC" id="fig|1719120.3.peg.2914"/>
<feature type="domain" description="tRNA intron endonuclease catalytic" evidence="5">
    <location>
        <begin position="258"/>
        <end position="354"/>
    </location>
</feature>
<name>A0A0N8KQQ3_9EURY</name>
<evidence type="ECO:0000259" key="5">
    <source>
        <dbReference type="Pfam" id="PF01974"/>
    </source>
</evidence>
<evidence type="ECO:0000256" key="3">
    <source>
        <dbReference type="ARBA" id="ARBA00024798"/>
    </source>
</evidence>
<dbReference type="NCBIfam" id="TIGR00324">
    <property type="entry name" value="endA"/>
    <property type="match status" value="2"/>
</dbReference>
<comment type="function">
    <text evidence="3">Endonuclease that removes tRNA introns. Cleaves pre-tRNA at the 5'- and 3'-splice sites to release the intron. The products are an intron and two tRNA half-molecules bearing 2',3' cyclic phosphate and 5'-OH termini. Recognizes a pseudosymmetric substrate in which 2 bulged loops of 3 bases are separated by a stem of 4 bp.</text>
</comment>
<dbReference type="Proteomes" id="UP000050360">
    <property type="component" value="Unassembled WGS sequence"/>
</dbReference>
<dbReference type="InterPro" id="IPR036740">
    <property type="entry name" value="tRNA_intron_Endonuc_N_sf"/>
</dbReference>
<accession>A0A0N8KQQ3</accession>
<evidence type="ECO:0000313" key="7">
    <source>
        <dbReference type="EMBL" id="KPQ42778.1"/>
    </source>
</evidence>
<dbReference type="InterPro" id="IPR006676">
    <property type="entry name" value="tRNA_splic"/>
</dbReference>
<dbReference type="InterPro" id="IPR036167">
    <property type="entry name" value="tRNA_intron_Endo_cat-like_sf"/>
</dbReference>
<dbReference type="SUPFAM" id="SSF53032">
    <property type="entry name" value="tRNA-intron endonuclease catalytic domain-like"/>
    <property type="match status" value="2"/>
</dbReference>
<dbReference type="EMBL" id="LKCM01000205">
    <property type="protein sequence ID" value="KPQ42778.1"/>
    <property type="molecule type" value="Genomic_DNA"/>
</dbReference>
<organism evidence="7 8">
    <name type="scientific">Candidatus Methanoperedens nitratireducens</name>
    <dbReference type="NCBI Taxonomy" id="1392998"/>
    <lineage>
        <taxon>Archaea</taxon>
        <taxon>Methanobacteriati</taxon>
        <taxon>Methanobacteriota</taxon>
        <taxon>Stenosarchaea group</taxon>
        <taxon>Methanomicrobia</taxon>
        <taxon>Methanosarcinales</taxon>
        <taxon>ANME-2 cluster</taxon>
        <taxon>Candidatus Methanoperedentaceae</taxon>
        <taxon>Candidatus Methanoperedens</taxon>
    </lineage>
</organism>